<proteinExistence type="predicted"/>
<accession>A0A8S5VEH1</accession>
<organism evidence="1">
    <name type="scientific">Siphoviridae sp. cthWs11</name>
    <dbReference type="NCBI Taxonomy" id="2825616"/>
    <lineage>
        <taxon>Viruses</taxon>
        <taxon>Duplodnaviria</taxon>
        <taxon>Heunggongvirae</taxon>
        <taxon>Uroviricota</taxon>
        <taxon>Caudoviricetes</taxon>
    </lineage>
</organism>
<protein>
    <submittedName>
        <fullName evidence="1">Uncharacterized protein</fullName>
    </submittedName>
</protein>
<reference evidence="1" key="1">
    <citation type="journal article" date="2021" name="Proc. Natl. Acad. Sci. U.S.A.">
        <title>A Catalog of Tens of Thousands of Viruses from Human Metagenomes Reveals Hidden Associations with Chronic Diseases.</title>
        <authorList>
            <person name="Tisza M.J."/>
            <person name="Buck C.B."/>
        </authorList>
    </citation>
    <scope>NUCLEOTIDE SEQUENCE</scope>
    <source>
        <strain evidence="1">CthWs11</strain>
    </source>
</reference>
<name>A0A8S5VEH1_9CAUD</name>
<sequence length="52" mass="6097">MEKPMKASVVPATEQADRSVYEALTMMIVEFYKRNPEFVEHPERMAEHEPES</sequence>
<evidence type="ECO:0000313" key="1">
    <source>
        <dbReference type="EMBL" id="DAG05169.1"/>
    </source>
</evidence>
<dbReference type="EMBL" id="BK016251">
    <property type="protein sequence ID" value="DAG05169.1"/>
    <property type="molecule type" value="Genomic_DNA"/>
</dbReference>